<protein>
    <recommendedName>
        <fullName evidence="4">DUF3054 family protein</fullName>
    </recommendedName>
</protein>
<feature type="transmembrane region" description="Helical" evidence="1">
    <location>
        <begin position="34"/>
        <end position="54"/>
    </location>
</feature>
<dbReference type="Pfam" id="PF11255">
    <property type="entry name" value="DUF3054"/>
    <property type="match status" value="1"/>
</dbReference>
<dbReference type="InterPro" id="IPR021414">
    <property type="entry name" value="DUF3054"/>
</dbReference>
<keyword evidence="3" id="KW-1185">Reference proteome</keyword>
<dbReference type="Proteomes" id="UP000295371">
    <property type="component" value="Unassembled WGS sequence"/>
</dbReference>
<name>A0A4R7J850_9ACTN</name>
<evidence type="ECO:0000313" key="3">
    <source>
        <dbReference type="Proteomes" id="UP000295371"/>
    </source>
</evidence>
<evidence type="ECO:0008006" key="4">
    <source>
        <dbReference type="Google" id="ProtNLM"/>
    </source>
</evidence>
<feature type="transmembrane region" description="Helical" evidence="1">
    <location>
        <begin position="86"/>
        <end position="110"/>
    </location>
</feature>
<comment type="caution">
    <text evidence="2">The sequence shown here is derived from an EMBL/GenBank/DDBJ whole genome shotgun (WGS) entry which is preliminary data.</text>
</comment>
<sequence length="123" mass="12547">MSRFLSAVLDVVMIVVFATIGRSSHGGAEGAAQVLGVAAPFLVGAALGWLALGFRGWRRTASIGAGAVVLAGTVVIGLGYRIAIGAWAPSFLVVATLSLTVLLLGWRVLAAVVGRFARTRTVG</sequence>
<keyword evidence="1" id="KW-1133">Transmembrane helix</keyword>
<accession>A0A4R7J850</accession>
<proteinExistence type="predicted"/>
<dbReference type="AlphaFoldDB" id="A0A4R7J850"/>
<organism evidence="2 3">
    <name type="scientific">Naumannella halotolerans</name>
    <dbReference type="NCBI Taxonomy" id="993414"/>
    <lineage>
        <taxon>Bacteria</taxon>
        <taxon>Bacillati</taxon>
        <taxon>Actinomycetota</taxon>
        <taxon>Actinomycetes</taxon>
        <taxon>Propionibacteriales</taxon>
        <taxon>Propionibacteriaceae</taxon>
        <taxon>Naumannella</taxon>
    </lineage>
</organism>
<reference evidence="2 3" key="1">
    <citation type="submission" date="2019-03" db="EMBL/GenBank/DDBJ databases">
        <title>Genomic Encyclopedia of Archaeal and Bacterial Type Strains, Phase II (KMG-II): from individual species to whole genera.</title>
        <authorList>
            <person name="Goeker M."/>
        </authorList>
    </citation>
    <scope>NUCLEOTIDE SEQUENCE [LARGE SCALE GENOMIC DNA]</scope>
    <source>
        <strain evidence="2 3">DSM 24323</strain>
    </source>
</reference>
<dbReference type="EMBL" id="SOAW01000001">
    <property type="protein sequence ID" value="TDT33444.1"/>
    <property type="molecule type" value="Genomic_DNA"/>
</dbReference>
<keyword evidence="1" id="KW-0472">Membrane</keyword>
<keyword evidence="1" id="KW-0812">Transmembrane</keyword>
<gene>
    <name evidence="2" type="ORF">CLV29_1058</name>
</gene>
<feature type="transmembrane region" description="Helical" evidence="1">
    <location>
        <begin position="61"/>
        <end position="80"/>
    </location>
</feature>
<dbReference type="RefSeq" id="WP_208292759.1">
    <property type="nucleotide sequence ID" value="NZ_CP171129.1"/>
</dbReference>
<evidence type="ECO:0000313" key="2">
    <source>
        <dbReference type="EMBL" id="TDT33444.1"/>
    </source>
</evidence>
<evidence type="ECO:0000256" key="1">
    <source>
        <dbReference type="SAM" id="Phobius"/>
    </source>
</evidence>